<keyword evidence="7" id="KW-0829">Tyrosine-protein kinase</keyword>
<protein>
    <recommendedName>
        <fullName evidence="1">non-specific protein-tyrosine kinase</fullName>
        <ecNumber evidence="1">2.7.10.2</ecNumber>
    </recommendedName>
</protein>
<organism evidence="11">
    <name type="scientific">Gongylonema pulchrum</name>
    <dbReference type="NCBI Taxonomy" id="637853"/>
    <lineage>
        <taxon>Eukaryota</taxon>
        <taxon>Metazoa</taxon>
        <taxon>Ecdysozoa</taxon>
        <taxon>Nematoda</taxon>
        <taxon>Chromadorea</taxon>
        <taxon>Rhabditida</taxon>
        <taxon>Spirurina</taxon>
        <taxon>Spiruromorpha</taxon>
        <taxon>Spiruroidea</taxon>
        <taxon>Gongylonematidae</taxon>
        <taxon>Gongylonema</taxon>
    </lineage>
</organism>
<evidence type="ECO:0000256" key="4">
    <source>
        <dbReference type="ARBA" id="ARBA00022741"/>
    </source>
</evidence>
<evidence type="ECO:0000256" key="7">
    <source>
        <dbReference type="ARBA" id="ARBA00023137"/>
    </source>
</evidence>
<dbReference type="GO" id="GO:0005524">
    <property type="term" value="F:ATP binding"/>
    <property type="evidence" value="ECO:0007669"/>
    <property type="project" value="UniProtKB-KW"/>
</dbReference>
<proteinExistence type="predicted"/>
<dbReference type="Pfam" id="PF22931">
    <property type="entry name" value="SAM_TNK"/>
    <property type="match status" value="1"/>
</dbReference>
<gene>
    <name evidence="9" type="ORF">GPUH_LOCUS21921</name>
</gene>
<keyword evidence="3" id="KW-0808">Transferase</keyword>
<evidence type="ECO:0000259" key="8">
    <source>
        <dbReference type="Pfam" id="PF22931"/>
    </source>
</evidence>
<evidence type="ECO:0000313" key="11">
    <source>
        <dbReference type="WBParaSite" id="GPUH_0002194801-mRNA-1"/>
    </source>
</evidence>
<keyword evidence="6" id="KW-0067">ATP-binding</keyword>
<evidence type="ECO:0000256" key="3">
    <source>
        <dbReference type="ARBA" id="ARBA00022679"/>
    </source>
</evidence>
<evidence type="ECO:0000313" key="9">
    <source>
        <dbReference type="EMBL" id="VDN39189.1"/>
    </source>
</evidence>
<accession>A0A183ELT0</accession>
<dbReference type="GO" id="GO:0004715">
    <property type="term" value="F:non-membrane spanning protein tyrosine kinase activity"/>
    <property type="evidence" value="ECO:0007669"/>
    <property type="project" value="UniProtKB-EC"/>
</dbReference>
<reference evidence="11" key="1">
    <citation type="submission" date="2016-06" db="UniProtKB">
        <authorList>
            <consortium name="WormBaseParasite"/>
        </authorList>
    </citation>
    <scope>IDENTIFICATION</scope>
</reference>
<feature type="domain" description="ACK/TNK-like SAM" evidence="8">
    <location>
        <begin position="11"/>
        <end position="48"/>
    </location>
</feature>
<dbReference type="WBParaSite" id="GPUH_0002194801-mRNA-1">
    <property type="protein sequence ID" value="GPUH_0002194801-mRNA-1"/>
    <property type="gene ID" value="GPUH_0002194801"/>
</dbReference>
<reference evidence="9 10" key="2">
    <citation type="submission" date="2018-11" db="EMBL/GenBank/DDBJ databases">
        <authorList>
            <consortium name="Pathogen Informatics"/>
        </authorList>
    </citation>
    <scope>NUCLEOTIDE SEQUENCE [LARGE SCALE GENOMIC DNA]</scope>
</reference>
<dbReference type="EC" id="2.7.10.2" evidence="1"/>
<evidence type="ECO:0000256" key="5">
    <source>
        <dbReference type="ARBA" id="ARBA00022777"/>
    </source>
</evidence>
<keyword evidence="10" id="KW-1185">Reference proteome</keyword>
<name>A0A183ELT0_9BILA</name>
<keyword evidence="5" id="KW-0418">Kinase</keyword>
<evidence type="ECO:0000313" key="10">
    <source>
        <dbReference type="Proteomes" id="UP000271098"/>
    </source>
</evidence>
<dbReference type="OrthoDB" id="635774at2759"/>
<keyword evidence="2" id="KW-0728">SH3 domain</keyword>
<keyword evidence="4" id="KW-0547">Nucleotide-binding</keyword>
<dbReference type="Proteomes" id="UP000271098">
    <property type="component" value="Unassembled WGS sequence"/>
</dbReference>
<dbReference type="InterPro" id="IPR055175">
    <property type="entry name" value="ACK/TNK-like_SAM"/>
</dbReference>
<dbReference type="AlphaFoldDB" id="A0A183ELT0"/>
<sequence length="154" mass="17602">MDGCVYIEEALLEVLKETDLINFERKLCIDLQLSRLQHFDHVTDDELKVKNTLCLFLRFLPKLSSFESFNAPVLATRLDHCFQSFTGLSQPAIRRLRVAIAEKKKKMKKSRGIFSTIARKENRELTTVLVPASTIAPTIQQAGTCLIPKDEVFF</sequence>
<dbReference type="EMBL" id="UYRT01093821">
    <property type="protein sequence ID" value="VDN39189.1"/>
    <property type="molecule type" value="Genomic_DNA"/>
</dbReference>
<evidence type="ECO:0000256" key="1">
    <source>
        <dbReference type="ARBA" id="ARBA00011903"/>
    </source>
</evidence>
<evidence type="ECO:0000256" key="6">
    <source>
        <dbReference type="ARBA" id="ARBA00022840"/>
    </source>
</evidence>
<evidence type="ECO:0000256" key="2">
    <source>
        <dbReference type="ARBA" id="ARBA00022443"/>
    </source>
</evidence>